<keyword evidence="5" id="KW-1185">Reference proteome</keyword>
<evidence type="ECO:0000256" key="2">
    <source>
        <dbReference type="SAM" id="Coils"/>
    </source>
</evidence>
<evidence type="ECO:0000259" key="3">
    <source>
        <dbReference type="PROSITE" id="PS51736"/>
    </source>
</evidence>
<feature type="coiled-coil region" evidence="2">
    <location>
        <begin position="11"/>
        <end position="38"/>
    </location>
</feature>
<comment type="caution">
    <text evidence="4">The sequence shown here is derived from an EMBL/GenBank/DDBJ whole genome shotgun (WGS) entry which is preliminary data.</text>
</comment>
<accession>A0ABU9VIK1</accession>
<dbReference type="EMBL" id="JBCITK010000001">
    <property type="protein sequence ID" value="MEN0643735.1"/>
    <property type="molecule type" value="Genomic_DNA"/>
</dbReference>
<proteinExistence type="inferred from homology"/>
<dbReference type="Pfam" id="PF00239">
    <property type="entry name" value="Resolvase"/>
    <property type="match status" value="1"/>
</dbReference>
<dbReference type="Proteomes" id="UP001418796">
    <property type="component" value="Unassembled WGS sequence"/>
</dbReference>
<reference evidence="4 5" key="1">
    <citation type="submission" date="2024-03" db="EMBL/GenBank/DDBJ databases">
        <title>Bacilli Hybrid Assemblies.</title>
        <authorList>
            <person name="Kovac J."/>
        </authorList>
    </citation>
    <scope>NUCLEOTIDE SEQUENCE [LARGE SCALE GENOMIC DNA]</scope>
    <source>
        <strain evidence="4 5">FSL R7-0666</strain>
    </source>
</reference>
<dbReference type="InterPro" id="IPR036162">
    <property type="entry name" value="Resolvase-like_N_sf"/>
</dbReference>
<organism evidence="4 5">
    <name type="scientific">Alkalicoccobacillus gibsonii</name>
    <dbReference type="NCBI Taxonomy" id="79881"/>
    <lineage>
        <taxon>Bacteria</taxon>
        <taxon>Bacillati</taxon>
        <taxon>Bacillota</taxon>
        <taxon>Bacilli</taxon>
        <taxon>Bacillales</taxon>
        <taxon>Bacillaceae</taxon>
        <taxon>Alkalicoccobacillus</taxon>
    </lineage>
</organism>
<name>A0ABU9VIK1_9BACI</name>
<gene>
    <name evidence="4" type="ORF">MKY91_11305</name>
</gene>
<evidence type="ECO:0000313" key="4">
    <source>
        <dbReference type="EMBL" id="MEN0643735.1"/>
    </source>
</evidence>
<sequence>MEKPKNRVIIYSRVSTEKEEQQTSLDRQEQELKSMVEEKHWTLVHSIKEKASGYEIDREEMLTILDLAKEKAFDILLIQDETRLARGHARMALLYQLKKFGIHIFTLQDHEQLQLSEADEMVLSIVSIVEEYQRKLHNLKIRRGMKRAMADGYHPEQNFSSLGGGGRDRLDVPLQEIIRLRERGLAFYDISATLKGLGYNLSKATVHRRYQEYVKQKELESNARN</sequence>
<evidence type="ECO:0000256" key="1">
    <source>
        <dbReference type="ARBA" id="ARBA00009913"/>
    </source>
</evidence>
<protein>
    <submittedName>
        <fullName evidence="4">Recombinase family protein</fullName>
    </submittedName>
</protein>
<dbReference type="SUPFAM" id="SSF53041">
    <property type="entry name" value="Resolvase-like"/>
    <property type="match status" value="1"/>
</dbReference>
<dbReference type="InterPro" id="IPR006119">
    <property type="entry name" value="Resolv_N"/>
</dbReference>
<keyword evidence="2" id="KW-0175">Coiled coil</keyword>
<evidence type="ECO:0000313" key="5">
    <source>
        <dbReference type="Proteomes" id="UP001418796"/>
    </source>
</evidence>
<dbReference type="Gene3D" id="3.40.50.1390">
    <property type="entry name" value="Resolvase, N-terminal catalytic domain"/>
    <property type="match status" value="1"/>
</dbReference>
<dbReference type="PROSITE" id="PS51736">
    <property type="entry name" value="RECOMBINASES_3"/>
    <property type="match status" value="1"/>
</dbReference>
<dbReference type="SMART" id="SM00857">
    <property type="entry name" value="Resolvase"/>
    <property type="match status" value="1"/>
</dbReference>
<dbReference type="PANTHER" id="PTHR30461">
    <property type="entry name" value="DNA-INVERTASE FROM LAMBDOID PROPHAGE"/>
    <property type="match status" value="1"/>
</dbReference>
<dbReference type="RefSeq" id="WP_343130607.1">
    <property type="nucleotide sequence ID" value="NZ_JBCITK010000001.1"/>
</dbReference>
<dbReference type="InterPro" id="IPR050639">
    <property type="entry name" value="SSR_resolvase"/>
</dbReference>
<feature type="domain" description="Resolvase/invertase-type recombinase catalytic" evidence="3">
    <location>
        <begin position="7"/>
        <end position="152"/>
    </location>
</feature>
<dbReference type="CDD" id="cd00338">
    <property type="entry name" value="Ser_Recombinase"/>
    <property type="match status" value="1"/>
</dbReference>
<comment type="similarity">
    <text evidence="1">Belongs to the site-specific recombinase resolvase family.</text>
</comment>
<dbReference type="PANTHER" id="PTHR30461:SF26">
    <property type="entry name" value="RESOLVASE HOMOLOG YNEB"/>
    <property type="match status" value="1"/>
</dbReference>